<dbReference type="InterPro" id="IPR002293">
    <property type="entry name" value="AA/rel_permease1"/>
</dbReference>
<dbReference type="PANTHER" id="PTHR11785">
    <property type="entry name" value="AMINO ACID TRANSPORTER"/>
    <property type="match status" value="1"/>
</dbReference>
<feature type="transmembrane region" description="Helical" evidence="6">
    <location>
        <begin position="93"/>
        <end position="123"/>
    </location>
</feature>
<dbReference type="GO" id="GO:0016020">
    <property type="term" value="C:membrane"/>
    <property type="evidence" value="ECO:0007669"/>
    <property type="project" value="UniProtKB-SubCell"/>
</dbReference>
<dbReference type="EMBL" id="BMAT01011332">
    <property type="protein sequence ID" value="GFR70666.1"/>
    <property type="molecule type" value="Genomic_DNA"/>
</dbReference>
<evidence type="ECO:0000256" key="4">
    <source>
        <dbReference type="ARBA" id="ARBA00023136"/>
    </source>
</evidence>
<dbReference type="AlphaFoldDB" id="A0AAV4FC97"/>
<proteinExistence type="predicted"/>
<feature type="transmembrane region" description="Helical" evidence="6">
    <location>
        <begin position="550"/>
        <end position="572"/>
    </location>
</feature>
<feature type="transmembrane region" description="Helical" evidence="6">
    <location>
        <begin position="598"/>
        <end position="624"/>
    </location>
</feature>
<gene>
    <name evidence="7" type="ORF">ElyMa_005659100</name>
</gene>
<keyword evidence="3 6" id="KW-1133">Transmembrane helix</keyword>
<comment type="caution">
    <text evidence="7">The sequence shown here is derived from an EMBL/GenBank/DDBJ whole genome shotgun (WGS) entry which is preliminary data.</text>
</comment>
<keyword evidence="4 6" id="KW-0472">Membrane</keyword>
<dbReference type="FunFam" id="1.20.1740.10:FF:000119">
    <property type="entry name" value="Solute carrier family 7 member 7"/>
    <property type="match status" value="1"/>
</dbReference>
<keyword evidence="8" id="KW-1185">Reference proteome</keyword>
<evidence type="ECO:0000256" key="6">
    <source>
        <dbReference type="SAM" id="Phobius"/>
    </source>
</evidence>
<feature type="region of interest" description="Disordered" evidence="5">
    <location>
        <begin position="285"/>
        <end position="304"/>
    </location>
</feature>
<evidence type="ECO:0000256" key="2">
    <source>
        <dbReference type="ARBA" id="ARBA00022692"/>
    </source>
</evidence>
<dbReference type="Pfam" id="PF13520">
    <property type="entry name" value="AA_permease_2"/>
    <property type="match status" value="2"/>
</dbReference>
<feature type="transmembrane region" description="Helical" evidence="6">
    <location>
        <begin position="16"/>
        <end position="35"/>
    </location>
</feature>
<name>A0AAV4FC97_9GAST</name>
<reference evidence="7 8" key="1">
    <citation type="journal article" date="2021" name="Elife">
        <title>Chloroplast acquisition without the gene transfer in kleptoplastic sea slugs, Plakobranchus ocellatus.</title>
        <authorList>
            <person name="Maeda T."/>
            <person name="Takahashi S."/>
            <person name="Yoshida T."/>
            <person name="Shimamura S."/>
            <person name="Takaki Y."/>
            <person name="Nagai Y."/>
            <person name="Toyoda A."/>
            <person name="Suzuki Y."/>
            <person name="Arimoto A."/>
            <person name="Ishii H."/>
            <person name="Satoh N."/>
            <person name="Nishiyama T."/>
            <person name="Hasebe M."/>
            <person name="Maruyama T."/>
            <person name="Minagawa J."/>
            <person name="Obokata J."/>
            <person name="Shigenobu S."/>
        </authorList>
    </citation>
    <scope>NUCLEOTIDE SEQUENCE [LARGE SCALE GENOMIC DNA]</scope>
</reference>
<evidence type="ECO:0000256" key="1">
    <source>
        <dbReference type="ARBA" id="ARBA00004141"/>
    </source>
</evidence>
<protein>
    <submittedName>
        <fullName evidence="7">Y+L amino acid transporter 2</fullName>
    </submittedName>
</protein>
<dbReference type="Proteomes" id="UP000762676">
    <property type="component" value="Unassembled WGS sequence"/>
</dbReference>
<organism evidence="7 8">
    <name type="scientific">Elysia marginata</name>
    <dbReference type="NCBI Taxonomy" id="1093978"/>
    <lineage>
        <taxon>Eukaryota</taxon>
        <taxon>Metazoa</taxon>
        <taxon>Spiralia</taxon>
        <taxon>Lophotrochozoa</taxon>
        <taxon>Mollusca</taxon>
        <taxon>Gastropoda</taxon>
        <taxon>Heterobranchia</taxon>
        <taxon>Euthyneura</taxon>
        <taxon>Panpulmonata</taxon>
        <taxon>Sacoglossa</taxon>
        <taxon>Placobranchoidea</taxon>
        <taxon>Plakobranchidae</taxon>
        <taxon>Elysia</taxon>
    </lineage>
</organism>
<feature type="compositionally biased region" description="Basic residues" evidence="5">
    <location>
        <begin position="249"/>
        <end position="260"/>
    </location>
</feature>
<evidence type="ECO:0000256" key="3">
    <source>
        <dbReference type="ARBA" id="ARBA00022989"/>
    </source>
</evidence>
<dbReference type="PANTHER" id="PTHR11785:SF240">
    <property type="entry name" value="LD25378P"/>
    <property type="match status" value="1"/>
</dbReference>
<keyword evidence="2 6" id="KW-0812">Transmembrane</keyword>
<dbReference type="InterPro" id="IPR050598">
    <property type="entry name" value="AminoAcid_Transporter"/>
</dbReference>
<evidence type="ECO:0000313" key="8">
    <source>
        <dbReference type="Proteomes" id="UP000762676"/>
    </source>
</evidence>
<sequence>MADKGIQQEIVLKKQLGLLNGIGIIVGIIVGSGIFISPKGVLLEAGSVGACILVWGLTGGICLVGAMCYAELGTAILTSGADYGYIMNSLGDLPAFLFLWVCLTVLVPTGNAITGMTFATYILQPLYPDCGPPDVAVSLVAGLCISKYGALKVEEIQAEDHDEELRQLINAKRQKINFPAATAVEQWEDLDSRIVLKLDSLIGDSTLEHKLATFGDIVYQTSLEAFGAKQYQSKGPPKRSRRQCEMDKLRKKKRNMKKQMKAANSEEKKGLQEIWQHLKARHSALSRAESARKKRSQKRKNQERFLRDPFQFARQLFQQPKSGTLAVSREDLEAHLKETYSDTNRELSLEETAGLIWPAAPGIKFNNKPPNLQKVVAVVNKARAKSAPGPNGVPYLLYKRCPNVLKRLHKILRSAWNNIKVSKEWMTAEGVYIPKEQNSKEINQFRPISLLNVEALLTFVNCSNVTWATRVQDVFTFTKIFALIIIIVTGFYKLFSGSTENFQAPFEGSATQPGKIALAFYSGLFSYSGWNYLNFVTEELKNPYKNLPRAIWISLPLVTTIYVLANVAYFSVLSPEEMLASDAVAVTFADRTLGIMSWIMPVFVACSTFGGLNGAIFTSSRLFFVGARHGHLPGFLATINMRHLTPLPSLVFGCITSLVMLMSSDIYALINYASFVETLFIGMSVSGLLILRVTKPNLERPIKVSLVFPIFYLIICLFLVVTPLTTSPMECLMGLIMVCTGIPVYMLGVMWSKKPQGFMVAFGKFSAMTQKLFYSVHEDVKID</sequence>
<evidence type="ECO:0000313" key="7">
    <source>
        <dbReference type="EMBL" id="GFR70666.1"/>
    </source>
</evidence>
<comment type="subcellular location">
    <subcellularLocation>
        <location evidence="1">Membrane</location>
        <topology evidence="1">Multi-pass membrane protein</topology>
    </subcellularLocation>
</comment>
<evidence type="ECO:0000256" key="5">
    <source>
        <dbReference type="SAM" id="MobiDB-lite"/>
    </source>
</evidence>
<dbReference type="GO" id="GO:0015179">
    <property type="term" value="F:L-amino acid transmembrane transporter activity"/>
    <property type="evidence" value="ECO:0007669"/>
    <property type="project" value="TreeGrafter"/>
</dbReference>
<feature type="transmembrane region" description="Helical" evidence="6">
    <location>
        <begin position="47"/>
        <end position="72"/>
    </location>
</feature>
<dbReference type="Gene3D" id="1.20.1740.10">
    <property type="entry name" value="Amino acid/polyamine transporter I"/>
    <property type="match status" value="2"/>
</dbReference>
<feature type="transmembrane region" description="Helical" evidence="6">
    <location>
        <begin position="474"/>
        <end position="495"/>
    </location>
</feature>
<accession>A0AAV4FC97</accession>
<dbReference type="FunFam" id="1.20.1740.10:FF:000056">
    <property type="entry name" value="Y+L amino acid transporter 2"/>
    <property type="match status" value="1"/>
</dbReference>
<feature type="transmembrane region" description="Helical" evidence="6">
    <location>
        <begin position="669"/>
        <end position="694"/>
    </location>
</feature>
<feature type="transmembrane region" description="Helical" evidence="6">
    <location>
        <begin position="706"/>
        <end position="726"/>
    </location>
</feature>
<feature type="region of interest" description="Disordered" evidence="5">
    <location>
        <begin position="229"/>
        <end position="270"/>
    </location>
</feature>
<feature type="transmembrane region" description="Helical" evidence="6">
    <location>
        <begin position="732"/>
        <end position="751"/>
    </location>
</feature>